<dbReference type="AlphaFoldDB" id="A0A2T0HN44"/>
<evidence type="ECO:0000313" key="1">
    <source>
        <dbReference type="EMBL" id="PRW84437.1"/>
    </source>
</evidence>
<gene>
    <name evidence="1" type="ORF">C7A10_28800</name>
</gene>
<name>A0A2T0HN44_PSEFL</name>
<organism evidence="1 2">
    <name type="scientific">Pseudomonas fluorescens</name>
    <dbReference type="NCBI Taxonomy" id="294"/>
    <lineage>
        <taxon>Bacteria</taxon>
        <taxon>Pseudomonadati</taxon>
        <taxon>Pseudomonadota</taxon>
        <taxon>Gammaproteobacteria</taxon>
        <taxon>Pseudomonadales</taxon>
        <taxon>Pseudomonadaceae</taxon>
        <taxon>Pseudomonas</taxon>
    </lineage>
</organism>
<reference evidence="1 2" key="1">
    <citation type="submission" date="2018-03" db="EMBL/GenBank/DDBJ databases">
        <title>Blue discolouration in mozzarella cheese caused by Pseudomonas fluorescens.</title>
        <authorList>
            <person name="Chiesa F."/>
            <person name="Dalmasso A."/>
            <person name="Lomonaco S."/>
        </authorList>
    </citation>
    <scope>NUCLEOTIDE SEQUENCE [LARGE SCALE GENOMIC DNA]</scope>
    <source>
        <strain evidence="1 2">11293</strain>
    </source>
</reference>
<sequence length="101" mass="11344">MLREFTTDPIEGEVCAALAAYKWALIGTNYRSLWHRLMCSAGGKAAISSAAVLDRAEKHAQQVVSKTPEHRSALERIVRQQPEDVARKDRLFDLLNTTFES</sequence>
<comment type="caution">
    <text evidence="1">The sequence shown here is derived from an EMBL/GenBank/DDBJ whole genome shotgun (WGS) entry which is preliminary data.</text>
</comment>
<dbReference type="EMBL" id="PVUH01000030">
    <property type="protein sequence ID" value="PRW84437.1"/>
    <property type="molecule type" value="Genomic_DNA"/>
</dbReference>
<protein>
    <submittedName>
        <fullName evidence="1">Uncharacterized protein</fullName>
    </submittedName>
</protein>
<dbReference type="RefSeq" id="WP_106118601.1">
    <property type="nucleotide sequence ID" value="NZ_PVUH01000030.1"/>
</dbReference>
<evidence type="ECO:0000313" key="2">
    <source>
        <dbReference type="Proteomes" id="UP000239731"/>
    </source>
</evidence>
<proteinExistence type="predicted"/>
<dbReference type="Proteomes" id="UP000239731">
    <property type="component" value="Unassembled WGS sequence"/>
</dbReference>
<accession>A0A2T0HN44</accession>